<evidence type="ECO:0000256" key="1">
    <source>
        <dbReference type="SAM" id="Phobius"/>
    </source>
</evidence>
<dbReference type="Proteomes" id="UP001230908">
    <property type="component" value="Unassembled WGS sequence"/>
</dbReference>
<feature type="transmembrane region" description="Helical" evidence="1">
    <location>
        <begin position="14"/>
        <end position="35"/>
    </location>
</feature>
<organism evidence="2 3">
    <name type="scientific">Phytohabitans maris</name>
    <dbReference type="NCBI Taxonomy" id="3071409"/>
    <lineage>
        <taxon>Bacteria</taxon>
        <taxon>Bacillati</taxon>
        <taxon>Actinomycetota</taxon>
        <taxon>Actinomycetes</taxon>
        <taxon>Micromonosporales</taxon>
        <taxon>Micromonosporaceae</taxon>
    </lineage>
</organism>
<evidence type="ECO:0000313" key="2">
    <source>
        <dbReference type="EMBL" id="MDQ7904393.1"/>
    </source>
</evidence>
<comment type="caution">
    <text evidence="2">The sequence shown here is derived from an EMBL/GenBank/DDBJ whole genome shotgun (WGS) entry which is preliminary data.</text>
</comment>
<name>A0ABU0ZBH3_9ACTN</name>
<evidence type="ECO:0008006" key="4">
    <source>
        <dbReference type="Google" id="ProtNLM"/>
    </source>
</evidence>
<dbReference type="RefSeq" id="WP_308711668.1">
    <property type="nucleotide sequence ID" value="NZ_JAVHUY010000006.1"/>
</dbReference>
<gene>
    <name evidence="2" type="ORF">RB614_07635</name>
</gene>
<protein>
    <recommendedName>
        <fullName evidence="4">ABC transporter permease</fullName>
    </recommendedName>
</protein>
<reference evidence="2 3" key="1">
    <citation type="submission" date="2023-08" db="EMBL/GenBank/DDBJ databases">
        <title>Phytohabitans sansha sp. nov., isolated from marine sediment.</title>
        <authorList>
            <person name="Zhao Y."/>
            <person name="Yi K."/>
        </authorList>
    </citation>
    <scope>NUCLEOTIDE SEQUENCE [LARGE SCALE GENOMIC DNA]</scope>
    <source>
        <strain evidence="2 3">ZYX-F-186</strain>
    </source>
</reference>
<feature type="transmembrane region" description="Helical" evidence="1">
    <location>
        <begin position="124"/>
        <end position="144"/>
    </location>
</feature>
<keyword evidence="1" id="KW-1133">Transmembrane helix</keyword>
<feature type="transmembrane region" description="Helical" evidence="1">
    <location>
        <begin position="85"/>
        <end position="112"/>
    </location>
</feature>
<dbReference type="EMBL" id="JAVHUY010000006">
    <property type="protein sequence ID" value="MDQ7904393.1"/>
    <property type="molecule type" value="Genomic_DNA"/>
</dbReference>
<keyword evidence="1" id="KW-0472">Membrane</keyword>
<sequence>MRPTDLWRYEVRRAGWAALLTPPVATAALLLLALLDGGDDTDRTLLAALEMVLPLAAGVGAASLVGRDPAVELQLTVPTSYRSTLLRRLAVTLGWAALLAVLVAGILLATGGMPQERGALSGQLVWLAPTVWLGGLGFLAGAAFRSPAAAGGLVTTWWIVQQVFPGLLQGRDWSRTLYLFETTRGAVPEGWAANRLTLVATALVLAGLGWALLGRAERLLREEAE</sequence>
<feature type="transmembrane region" description="Helical" evidence="1">
    <location>
        <begin position="47"/>
        <end position="65"/>
    </location>
</feature>
<keyword evidence="1" id="KW-0812">Transmembrane</keyword>
<proteinExistence type="predicted"/>
<keyword evidence="3" id="KW-1185">Reference proteome</keyword>
<evidence type="ECO:0000313" key="3">
    <source>
        <dbReference type="Proteomes" id="UP001230908"/>
    </source>
</evidence>
<accession>A0ABU0ZBH3</accession>
<feature type="transmembrane region" description="Helical" evidence="1">
    <location>
        <begin position="192"/>
        <end position="213"/>
    </location>
</feature>